<feature type="transmembrane region" description="Helical" evidence="1">
    <location>
        <begin position="6"/>
        <end position="23"/>
    </location>
</feature>
<feature type="transmembrane region" description="Helical" evidence="1">
    <location>
        <begin position="152"/>
        <end position="176"/>
    </location>
</feature>
<dbReference type="Proteomes" id="UP000297245">
    <property type="component" value="Unassembled WGS sequence"/>
</dbReference>
<reference evidence="2 3" key="1">
    <citation type="journal article" date="2019" name="Nat. Ecol. Evol.">
        <title>Megaphylogeny resolves global patterns of mushroom evolution.</title>
        <authorList>
            <person name="Varga T."/>
            <person name="Krizsan K."/>
            <person name="Foldi C."/>
            <person name="Dima B."/>
            <person name="Sanchez-Garcia M."/>
            <person name="Sanchez-Ramirez S."/>
            <person name="Szollosi G.J."/>
            <person name="Szarkandi J.G."/>
            <person name="Papp V."/>
            <person name="Albert L."/>
            <person name="Andreopoulos W."/>
            <person name="Angelini C."/>
            <person name="Antonin V."/>
            <person name="Barry K.W."/>
            <person name="Bougher N.L."/>
            <person name="Buchanan P."/>
            <person name="Buyck B."/>
            <person name="Bense V."/>
            <person name="Catcheside P."/>
            <person name="Chovatia M."/>
            <person name="Cooper J."/>
            <person name="Damon W."/>
            <person name="Desjardin D."/>
            <person name="Finy P."/>
            <person name="Geml J."/>
            <person name="Haridas S."/>
            <person name="Hughes K."/>
            <person name="Justo A."/>
            <person name="Karasinski D."/>
            <person name="Kautmanova I."/>
            <person name="Kiss B."/>
            <person name="Kocsube S."/>
            <person name="Kotiranta H."/>
            <person name="LaButti K.M."/>
            <person name="Lechner B.E."/>
            <person name="Liimatainen K."/>
            <person name="Lipzen A."/>
            <person name="Lukacs Z."/>
            <person name="Mihaltcheva S."/>
            <person name="Morgado L.N."/>
            <person name="Niskanen T."/>
            <person name="Noordeloos M.E."/>
            <person name="Ohm R.A."/>
            <person name="Ortiz-Santana B."/>
            <person name="Ovrebo C."/>
            <person name="Racz N."/>
            <person name="Riley R."/>
            <person name="Savchenko A."/>
            <person name="Shiryaev A."/>
            <person name="Soop K."/>
            <person name="Spirin V."/>
            <person name="Szebenyi C."/>
            <person name="Tomsovsky M."/>
            <person name="Tulloss R.E."/>
            <person name="Uehling J."/>
            <person name="Grigoriev I.V."/>
            <person name="Vagvolgyi C."/>
            <person name="Papp T."/>
            <person name="Martin F.M."/>
            <person name="Miettinen O."/>
            <person name="Hibbett D.S."/>
            <person name="Nagy L.G."/>
        </authorList>
    </citation>
    <scope>NUCLEOTIDE SEQUENCE [LARGE SCALE GENOMIC DNA]</scope>
    <source>
        <strain evidence="2 3">CBS 962.96</strain>
    </source>
</reference>
<keyword evidence="3" id="KW-1185">Reference proteome</keyword>
<organism evidence="2 3">
    <name type="scientific">Dendrothele bispora (strain CBS 962.96)</name>
    <dbReference type="NCBI Taxonomy" id="1314807"/>
    <lineage>
        <taxon>Eukaryota</taxon>
        <taxon>Fungi</taxon>
        <taxon>Dikarya</taxon>
        <taxon>Basidiomycota</taxon>
        <taxon>Agaricomycotina</taxon>
        <taxon>Agaricomycetes</taxon>
        <taxon>Agaricomycetidae</taxon>
        <taxon>Agaricales</taxon>
        <taxon>Agaricales incertae sedis</taxon>
        <taxon>Dendrothele</taxon>
    </lineage>
</organism>
<evidence type="ECO:0000313" key="2">
    <source>
        <dbReference type="EMBL" id="THV01092.1"/>
    </source>
</evidence>
<keyword evidence="1" id="KW-0812">Transmembrane</keyword>
<feature type="transmembrane region" description="Helical" evidence="1">
    <location>
        <begin position="84"/>
        <end position="102"/>
    </location>
</feature>
<evidence type="ECO:0000313" key="3">
    <source>
        <dbReference type="Proteomes" id="UP000297245"/>
    </source>
</evidence>
<feature type="transmembrane region" description="Helical" evidence="1">
    <location>
        <begin position="30"/>
        <end position="55"/>
    </location>
</feature>
<evidence type="ECO:0000256" key="1">
    <source>
        <dbReference type="SAM" id="Phobius"/>
    </source>
</evidence>
<protein>
    <submittedName>
        <fullName evidence="2">Uncharacterized protein</fullName>
    </submittedName>
</protein>
<accession>A0A4S8MFA8</accession>
<gene>
    <name evidence="2" type="ORF">K435DRAFT_793558</name>
</gene>
<keyword evidence="1" id="KW-1133">Transmembrane helix</keyword>
<sequence>MFYGLYLSGAVFSAYILASRGIFESRARLTLFGIIITQLLFSTTYALLMLMGYAYPLTITKSIDSSGTMPPKVLTTRSTLAVDFIVRMNFLLSDGIVIWRAWVLFPSGIIAKAVLVFCMLAASICTFLDGGLDAPRKFLDDFQILPHKNHGSTAVSLLTILPLLMTNITATSLIAYKTCKWTILMPLRSHSNKCHISSSSDSDGSPRRIKDKENAYQSRIPLVVRINKNFFGGHSSAFRVRKYTKLRQSVVKY</sequence>
<feature type="transmembrane region" description="Helical" evidence="1">
    <location>
        <begin position="109"/>
        <end position="132"/>
    </location>
</feature>
<name>A0A4S8MFA8_DENBC</name>
<proteinExistence type="predicted"/>
<dbReference type="EMBL" id="ML179094">
    <property type="protein sequence ID" value="THV01092.1"/>
    <property type="molecule type" value="Genomic_DNA"/>
</dbReference>
<keyword evidence="1" id="KW-0472">Membrane</keyword>
<dbReference type="AlphaFoldDB" id="A0A4S8MFA8"/>